<dbReference type="InterPro" id="IPR028082">
    <property type="entry name" value="Peripla_BP_I"/>
</dbReference>
<dbReference type="EMBL" id="JACJVO010000031">
    <property type="protein sequence ID" value="MBB6733816.1"/>
    <property type="molecule type" value="Genomic_DNA"/>
</dbReference>
<dbReference type="SUPFAM" id="SSF47413">
    <property type="entry name" value="lambda repressor-like DNA-binding domains"/>
    <property type="match status" value="1"/>
</dbReference>
<dbReference type="CDD" id="cd06267">
    <property type="entry name" value="PBP1_LacI_sugar_binding-like"/>
    <property type="match status" value="1"/>
</dbReference>
<keyword evidence="6" id="KW-1185">Reference proteome</keyword>
<dbReference type="Proteomes" id="UP000564644">
    <property type="component" value="Unassembled WGS sequence"/>
</dbReference>
<dbReference type="SMART" id="SM00354">
    <property type="entry name" value="HTH_LACI"/>
    <property type="match status" value="1"/>
</dbReference>
<proteinExistence type="predicted"/>
<evidence type="ECO:0000256" key="1">
    <source>
        <dbReference type="ARBA" id="ARBA00023015"/>
    </source>
</evidence>
<keyword evidence="2 5" id="KW-0238">DNA-binding</keyword>
<dbReference type="GO" id="GO:0000976">
    <property type="term" value="F:transcription cis-regulatory region binding"/>
    <property type="evidence" value="ECO:0007669"/>
    <property type="project" value="TreeGrafter"/>
</dbReference>
<dbReference type="GO" id="GO:0003700">
    <property type="term" value="F:DNA-binding transcription factor activity"/>
    <property type="evidence" value="ECO:0007669"/>
    <property type="project" value="TreeGrafter"/>
</dbReference>
<protein>
    <submittedName>
        <fullName evidence="5">LacI family DNA-binding transcriptional regulator</fullName>
    </submittedName>
</protein>
<reference evidence="5 6" key="1">
    <citation type="submission" date="2020-08" db="EMBL/GenBank/DDBJ databases">
        <title>Cohnella phylogeny.</title>
        <authorList>
            <person name="Dunlap C."/>
        </authorList>
    </citation>
    <scope>NUCLEOTIDE SEQUENCE [LARGE SCALE GENOMIC DNA]</scope>
    <source>
        <strain evidence="5 6">CBP 2801</strain>
    </source>
</reference>
<dbReference type="PROSITE" id="PS50932">
    <property type="entry name" value="HTH_LACI_2"/>
    <property type="match status" value="1"/>
</dbReference>
<feature type="domain" description="HTH lacI-type" evidence="4">
    <location>
        <begin position="6"/>
        <end position="60"/>
    </location>
</feature>
<keyword evidence="3" id="KW-0804">Transcription</keyword>
<evidence type="ECO:0000256" key="3">
    <source>
        <dbReference type="ARBA" id="ARBA00023163"/>
    </source>
</evidence>
<dbReference type="InterPro" id="IPR000843">
    <property type="entry name" value="HTH_LacI"/>
</dbReference>
<comment type="caution">
    <text evidence="5">The sequence shown here is derived from an EMBL/GenBank/DDBJ whole genome shotgun (WGS) entry which is preliminary data.</text>
</comment>
<dbReference type="PANTHER" id="PTHR30146:SF154">
    <property type="entry name" value="TRANSCRIPTION REGULATOR, MEMBER OF GALR FAMILY"/>
    <property type="match status" value="1"/>
</dbReference>
<sequence>MAGKRVTLKDIAERTNYTINTVSRALKDKEDIALETRKKIQRLAKEMGYIENSVAGSLRSGYSKTIAVIVGDISNPHFGIIVKEIEKAARKHRYTIIVLNTEDREELEESAIRTALSKNVDGIIICPSQRSEDNIWFLQRTGVPFVLIGRRFKSIPEFDYVICDDEKGGYLATKYLLDTGHKRILFLNGPLHISSAEERYEGYKKALQEYGVPLDPQLVREPGLIQSETRHLIRSLIEEGVDFTGVFAFNDVIAWETIYMLQKLGYGVPKDYSVIGFDNINARIFSPSPLTSISNSKSKMSRRALDILLKKINESQAGKSGGYREVVDTRLVVRDSTRNSH</sequence>
<dbReference type="RefSeq" id="WP_185131478.1">
    <property type="nucleotide sequence ID" value="NZ_JACJVO010000031.1"/>
</dbReference>
<dbReference type="SUPFAM" id="SSF53822">
    <property type="entry name" value="Periplasmic binding protein-like I"/>
    <property type="match status" value="1"/>
</dbReference>
<dbReference type="PANTHER" id="PTHR30146">
    <property type="entry name" value="LACI-RELATED TRANSCRIPTIONAL REPRESSOR"/>
    <property type="match status" value="1"/>
</dbReference>
<name>A0A7X0SPQ4_9BACL</name>
<evidence type="ECO:0000256" key="2">
    <source>
        <dbReference type="ARBA" id="ARBA00023125"/>
    </source>
</evidence>
<organism evidence="5 6">
    <name type="scientific">Cohnella zeiphila</name>
    <dbReference type="NCBI Taxonomy" id="2761120"/>
    <lineage>
        <taxon>Bacteria</taxon>
        <taxon>Bacillati</taxon>
        <taxon>Bacillota</taxon>
        <taxon>Bacilli</taxon>
        <taxon>Bacillales</taxon>
        <taxon>Paenibacillaceae</taxon>
        <taxon>Cohnella</taxon>
    </lineage>
</organism>
<dbReference type="InterPro" id="IPR001761">
    <property type="entry name" value="Peripla_BP/Lac1_sug-bd_dom"/>
</dbReference>
<dbReference type="AlphaFoldDB" id="A0A7X0SPQ4"/>
<dbReference type="CDD" id="cd01392">
    <property type="entry name" value="HTH_LacI"/>
    <property type="match status" value="1"/>
</dbReference>
<accession>A0A7X0SPQ4</accession>
<keyword evidence="1" id="KW-0805">Transcription regulation</keyword>
<evidence type="ECO:0000259" key="4">
    <source>
        <dbReference type="PROSITE" id="PS50932"/>
    </source>
</evidence>
<dbReference type="InterPro" id="IPR010982">
    <property type="entry name" value="Lambda_DNA-bd_dom_sf"/>
</dbReference>
<dbReference type="Pfam" id="PF00356">
    <property type="entry name" value="LacI"/>
    <property type="match status" value="1"/>
</dbReference>
<evidence type="ECO:0000313" key="6">
    <source>
        <dbReference type="Proteomes" id="UP000564644"/>
    </source>
</evidence>
<dbReference type="Pfam" id="PF00532">
    <property type="entry name" value="Peripla_BP_1"/>
    <property type="match status" value="1"/>
</dbReference>
<dbReference type="Gene3D" id="1.10.260.40">
    <property type="entry name" value="lambda repressor-like DNA-binding domains"/>
    <property type="match status" value="1"/>
</dbReference>
<evidence type="ECO:0000313" key="5">
    <source>
        <dbReference type="EMBL" id="MBB6733816.1"/>
    </source>
</evidence>
<dbReference type="Gene3D" id="3.40.50.2300">
    <property type="match status" value="2"/>
</dbReference>
<gene>
    <name evidence="5" type="ORF">H7C18_23100</name>
</gene>